<feature type="transmembrane region" description="Helical" evidence="12">
    <location>
        <begin position="88"/>
        <end position="112"/>
    </location>
</feature>
<dbReference type="InterPro" id="IPR008915">
    <property type="entry name" value="Peptidase_M50"/>
</dbReference>
<comment type="subcellular location">
    <subcellularLocation>
        <location evidence="2">Membrane</location>
        <topology evidence="2">Multi-pass membrane protein</topology>
    </subcellularLocation>
</comment>
<dbReference type="EMBL" id="JAFBEB010000004">
    <property type="protein sequence ID" value="MBM7590016.1"/>
    <property type="molecule type" value="Genomic_DNA"/>
</dbReference>
<keyword evidence="7 14" id="KW-0378">Hydrolase</keyword>
<proteinExistence type="inferred from homology"/>
<evidence type="ECO:0000256" key="3">
    <source>
        <dbReference type="ARBA" id="ARBA00007931"/>
    </source>
</evidence>
<dbReference type="PANTHER" id="PTHR39188">
    <property type="entry name" value="MEMBRANE-ASSOCIATED ZINC METALLOPROTEASE M50B"/>
    <property type="match status" value="1"/>
</dbReference>
<feature type="transmembrane region" description="Helical" evidence="12">
    <location>
        <begin position="118"/>
        <end position="138"/>
    </location>
</feature>
<protein>
    <submittedName>
        <fullName evidence="14">Stage IV sporulation protein FB</fullName>
        <ecNumber evidence="14">3.4.24.-</ecNumber>
    </submittedName>
</protein>
<reference evidence="14" key="1">
    <citation type="submission" date="2021-01" db="EMBL/GenBank/DDBJ databases">
        <title>Genomic Encyclopedia of Type Strains, Phase IV (KMG-IV): sequencing the most valuable type-strain genomes for metagenomic binning, comparative biology and taxonomic classification.</title>
        <authorList>
            <person name="Goeker M."/>
        </authorList>
    </citation>
    <scope>NUCLEOTIDE SEQUENCE</scope>
    <source>
        <strain evidence="14">DSM 25523</strain>
    </source>
</reference>
<evidence type="ECO:0000256" key="6">
    <source>
        <dbReference type="ARBA" id="ARBA00022723"/>
    </source>
</evidence>
<evidence type="ECO:0000256" key="5">
    <source>
        <dbReference type="ARBA" id="ARBA00022692"/>
    </source>
</evidence>
<evidence type="ECO:0000256" key="8">
    <source>
        <dbReference type="ARBA" id="ARBA00022833"/>
    </source>
</evidence>
<keyword evidence="15" id="KW-1185">Reference proteome</keyword>
<evidence type="ECO:0000256" key="7">
    <source>
        <dbReference type="ARBA" id="ARBA00022801"/>
    </source>
</evidence>
<feature type="transmembrane region" description="Helical" evidence="12">
    <location>
        <begin position="20"/>
        <end position="46"/>
    </location>
</feature>
<comment type="similarity">
    <text evidence="3">Belongs to the peptidase M50B family.</text>
</comment>
<evidence type="ECO:0000313" key="15">
    <source>
        <dbReference type="Proteomes" id="UP000717624"/>
    </source>
</evidence>
<keyword evidence="9 12" id="KW-1133">Transmembrane helix</keyword>
<dbReference type="AlphaFoldDB" id="A0A938Y0Z0"/>
<evidence type="ECO:0000256" key="10">
    <source>
        <dbReference type="ARBA" id="ARBA00023049"/>
    </source>
</evidence>
<feature type="domain" description="Peptidase M50" evidence="13">
    <location>
        <begin position="37"/>
        <end position="106"/>
    </location>
</feature>
<dbReference type="GO" id="GO:0046872">
    <property type="term" value="F:metal ion binding"/>
    <property type="evidence" value="ECO:0007669"/>
    <property type="project" value="UniProtKB-KW"/>
</dbReference>
<keyword evidence="8" id="KW-0862">Zinc</keyword>
<dbReference type="CDD" id="cd06161">
    <property type="entry name" value="S2P-M50_SpoIVFB"/>
    <property type="match status" value="1"/>
</dbReference>
<gene>
    <name evidence="14" type="ORF">JOD01_001617</name>
</gene>
<keyword evidence="11 12" id="KW-0472">Membrane</keyword>
<evidence type="ECO:0000256" key="11">
    <source>
        <dbReference type="ARBA" id="ARBA00023136"/>
    </source>
</evidence>
<keyword evidence="4" id="KW-0645">Protease</keyword>
<dbReference type="PANTHER" id="PTHR39188:SF3">
    <property type="entry name" value="STAGE IV SPORULATION PROTEIN FB"/>
    <property type="match status" value="1"/>
</dbReference>
<evidence type="ECO:0000256" key="9">
    <source>
        <dbReference type="ARBA" id="ARBA00022989"/>
    </source>
</evidence>
<feature type="transmembrane region" description="Helical" evidence="12">
    <location>
        <begin position="159"/>
        <end position="183"/>
    </location>
</feature>
<evidence type="ECO:0000256" key="12">
    <source>
        <dbReference type="SAM" id="Phobius"/>
    </source>
</evidence>
<dbReference type="GO" id="GO:0006508">
    <property type="term" value="P:proteolysis"/>
    <property type="evidence" value="ECO:0007669"/>
    <property type="project" value="UniProtKB-KW"/>
</dbReference>
<keyword evidence="10" id="KW-0482">Metalloprotease</keyword>
<dbReference type="Pfam" id="PF02163">
    <property type="entry name" value="Peptidase_M50"/>
    <property type="match status" value="1"/>
</dbReference>
<dbReference type="EC" id="3.4.24.-" evidence="14"/>
<comment type="cofactor">
    <cofactor evidence="1">
        <name>Zn(2+)</name>
        <dbReference type="ChEBI" id="CHEBI:29105"/>
    </cofactor>
</comment>
<name>A0A938Y0Z0_9BACL</name>
<keyword evidence="5 12" id="KW-0812">Transmembrane</keyword>
<feature type="transmembrane region" description="Helical" evidence="12">
    <location>
        <begin position="189"/>
        <end position="206"/>
    </location>
</feature>
<dbReference type="GO" id="GO:0008237">
    <property type="term" value="F:metallopeptidase activity"/>
    <property type="evidence" value="ECO:0007669"/>
    <property type="project" value="UniProtKB-KW"/>
</dbReference>
<organism evidence="14 15">
    <name type="scientific">Brevibacillus fulvus</name>
    <dbReference type="NCBI Taxonomy" id="1125967"/>
    <lineage>
        <taxon>Bacteria</taxon>
        <taxon>Bacillati</taxon>
        <taxon>Bacillota</taxon>
        <taxon>Bacilli</taxon>
        <taxon>Bacillales</taxon>
        <taxon>Paenibacillaceae</taxon>
        <taxon>Brevibacillus</taxon>
    </lineage>
</organism>
<evidence type="ECO:0000256" key="4">
    <source>
        <dbReference type="ARBA" id="ARBA00022670"/>
    </source>
</evidence>
<dbReference type="Proteomes" id="UP000717624">
    <property type="component" value="Unassembled WGS sequence"/>
</dbReference>
<comment type="caution">
    <text evidence="14">The sequence shown here is derived from an EMBL/GenBank/DDBJ whole genome shotgun (WGS) entry which is preliminary data.</text>
</comment>
<evidence type="ECO:0000259" key="13">
    <source>
        <dbReference type="Pfam" id="PF02163"/>
    </source>
</evidence>
<keyword evidence="6" id="KW-0479">Metal-binding</keyword>
<dbReference type="GO" id="GO:0016020">
    <property type="term" value="C:membrane"/>
    <property type="evidence" value="ECO:0007669"/>
    <property type="project" value="UniProtKB-SubCell"/>
</dbReference>
<evidence type="ECO:0000256" key="2">
    <source>
        <dbReference type="ARBA" id="ARBA00004141"/>
    </source>
</evidence>
<sequence>MWVRLINEWLPRIRIRIHLLFWVVIGLSFVTGNFTEIMTLFVIVIIHEMGHVAAATELGWTVSEIKLLPFGGVATVEEAVASQPLDEIIMAVAGPFMNVTMILLAQFLWWAGIWSADWAEFFITSNWIIAGFNLLPIWPLDGGRIVQALLCYLWPYGTAARFSLGTSVVFAAVMLGLGCFFLNPNLVMLAVYLLFINMQAFIRFPYQFIRFLMEKYIAGQEHLPLRSVSLSPDVTVKEAAEQLRRGSYHLFLIRGPEGGLLAEEQLLEAVLFQHQRDIAVSRLL</sequence>
<dbReference type="RefSeq" id="WP_204517722.1">
    <property type="nucleotide sequence ID" value="NZ_JAFBEB010000004.1"/>
</dbReference>
<accession>A0A938Y0Z0</accession>
<evidence type="ECO:0000256" key="1">
    <source>
        <dbReference type="ARBA" id="ARBA00001947"/>
    </source>
</evidence>
<evidence type="ECO:0000313" key="14">
    <source>
        <dbReference type="EMBL" id="MBM7590016.1"/>
    </source>
</evidence>